<organism evidence="3 4">
    <name type="scientific">Mycobacterium tuberculosis</name>
    <dbReference type="NCBI Taxonomy" id="1773"/>
    <lineage>
        <taxon>Bacteria</taxon>
        <taxon>Bacillati</taxon>
        <taxon>Actinomycetota</taxon>
        <taxon>Actinomycetes</taxon>
        <taxon>Mycobacteriales</taxon>
        <taxon>Mycobacteriaceae</taxon>
        <taxon>Mycobacterium</taxon>
        <taxon>Mycobacterium tuberculosis complex</taxon>
    </lineage>
</organism>
<protein>
    <submittedName>
        <fullName evidence="3">Uncharacterized protein</fullName>
    </submittedName>
</protein>
<dbReference type="EMBL" id="CQQC01001494">
    <property type="protein sequence ID" value="CNV99826.1"/>
    <property type="molecule type" value="Genomic_DNA"/>
</dbReference>
<evidence type="ECO:0000313" key="5">
    <source>
        <dbReference type="Proteomes" id="UP000039217"/>
    </source>
</evidence>
<evidence type="ECO:0000313" key="3">
    <source>
        <dbReference type="EMBL" id="COX14819.1"/>
    </source>
</evidence>
<evidence type="ECO:0000313" key="4">
    <source>
        <dbReference type="Proteomes" id="UP000038802"/>
    </source>
</evidence>
<reference evidence="4 5" key="1">
    <citation type="submission" date="2015-03" db="EMBL/GenBank/DDBJ databases">
        <authorList>
            <consortium name="Pathogen Informatics"/>
        </authorList>
    </citation>
    <scope>NUCLEOTIDE SEQUENCE [LARGE SCALE GENOMIC DNA]</scope>
    <source>
        <strain evidence="1 6">Bir 185</strain>
        <strain evidence="2 5">D00501624</strain>
        <strain evidence="4">K00500041</strain>
    </source>
</reference>
<dbReference type="AlphaFoldDB" id="A0A0T9F5R3"/>
<dbReference type="Proteomes" id="UP000039217">
    <property type="component" value="Unassembled WGS sequence"/>
</dbReference>
<evidence type="ECO:0000313" key="2">
    <source>
        <dbReference type="EMBL" id="CNV99826.1"/>
    </source>
</evidence>
<proteinExistence type="predicted"/>
<dbReference type="EMBL" id="CNFT01001589">
    <property type="protein sequence ID" value="CKT44374.1"/>
    <property type="molecule type" value="Genomic_DNA"/>
</dbReference>
<name>A0A0T9F5R3_MYCTX</name>
<evidence type="ECO:0000313" key="6">
    <source>
        <dbReference type="Proteomes" id="UP000050164"/>
    </source>
</evidence>
<evidence type="ECO:0000313" key="1">
    <source>
        <dbReference type="EMBL" id="CKT44374.1"/>
    </source>
</evidence>
<reference evidence="3" key="2">
    <citation type="submission" date="2015-03" db="EMBL/GenBank/DDBJ databases">
        <authorList>
            <person name="Murphy D."/>
        </authorList>
    </citation>
    <scope>NUCLEOTIDE SEQUENCE [LARGE SCALE GENOMIC DNA]</scope>
    <source>
        <strain evidence="3">K00500041</strain>
    </source>
</reference>
<dbReference type="Proteomes" id="UP000050164">
    <property type="component" value="Unassembled WGS sequence"/>
</dbReference>
<dbReference type="Proteomes" id="UP000038802">
    <property type="component" value="Unassembled WGS sequence"/>
</dbReference>
<dbReference type="EMBL" id="CSAE01000968">
    <property type="protein sequence ID" value="COX14819.1"/>
    <property type="molecule type" value="Genomic_DNA"/>
</dbReference>
<accession>A0A0T9F5R3</accession>
<gene>
    <name evidence="2" type="ORF">ERS007661_03400</name>
    <name evidence="3" type="ORF">ERS007703_04831</name>
    <name evidence="1" type="ORF">ERS027659_04418</name>
</gene>
<sequence>MNPIPSWPSRFSAGTATSVKDSSAVSWASNPILSSWRPRSNPAMPRSTTNKLNPCAPFSGSVCATTITRSELIPLVMNVFDPFST</sequence>